<dbReference type="PROSITE" id="PS51007">
    <property type="entry name" value="CYTC"/>
    <property type="match status" value="1"/>
</dbReference>
<evidence type="ECO:0000256" key="6">
    <source>
        <dbReference type="SAM" id="Phobius"/>
    </source>
</evidence>
<feature type="region of interest" description="Disordered" evidence="5">
    <location>
        <begin position="167"/>
        <end position="206"/>
    </location>
</feature>
<keyword evidence="6" id="KW-0812">Transmembrane</keyword>
<dbReference type="GeneID" id="61055171"/>
<protein>
    <submittedName>
        <fullName evidence="8">Cytochrome c oxidase cbb3-type subunit 3</fullName>
    </submittedName>
</protein>
<evidence type="ECO:0000256" key="1">
    <source>
        <dbReference type="ARBA" id="ARBA00022617"/>
    </source>
</evidence>
<evidence type="ECO:0000313" key="8">
    <source>
        <dbReference type="EMBL" id="PWJ87970.1"/>
    </source>
</evidence>
<gene>
    <name evidence="8" type="ORF">C8D77_11359</name>
</gene>
<keyword evidence="1 4" id="KW-0349">Heme</keyword>
<dbReference type="GO" id="GO:0046872">
    <property type="term" value="F:metal ion binding"/>
    <property type="evidence" value="ECO:0007669"/>
    <property type="project" value="UniProtKB-KW"/>
</dbReference>
<dbReference type="GO" id="GO:0009055">
    <property type="term" value="F:electron transfer activity"/>
    <property type="evidence" value="ECO:0007669"/>
    <property type="project" value="InterPro"/>
</dbReference>
<proteinExistence type="predicted"/>
<accession>A0A8E2WAN0</accession>
<evidence type="ECO:0000256" key="3">
    <source>
        <dbReference type="ARBA" id="ARBA00023004"/>
    </source>
</evidence>
<organism evidence="8 9">
    <name type="scientific">Rhizobium loti</name>
    <name type="common">Mesorhizobium loti</name>
    <dbReference type="NCBI Taxonomy" id="381"/>
    <lineage>
        <taxon>Bacteria</taxon>
        <taxon>Pseudomonadati</taxon>
        <taxon>Pseudomonadota</taxon>
        <taxon>Alphaproteobacteria</taxon>
        <taxon>Hyphomicrobiales</taxon>
        <taxon>Phyllobacteriaceae</taxon>
        <taxon>Mesorhizobium</taxon>
    </lineage>
</organism>
<evidence type="ECO:0000256" key="4">
    <source>
        <dbReference type="PROSITE-ProRule" id="PRU00433"/>
    </source>
</evidence>
<dbReference type="Pfam" id="PF13442">
    <property type="entry name" value="Cytochrome_CBB3"/>
    <property type="match status" value="1"/>
</dbReference>
<evidence type="ECO:0000259" key="7">
    <source>
        <dbReference type="PROSITE" id="PS51007"/>
    </source>
</evidence>
<reference evidence="8 9" key="1">
    <citation type="submission" date="2018-05" db="EMBL/GenBank/DDBJ databases">
        <title>Genomic Encyclopedia of Type Strains, Phase IV (KMG-IV): sequencing the most valuable type-strain genomes for metagenomic binning, comparative biology and taxonomic classification.</title>
        <authorList>
            <person name="Goeker M."/>
        </authorList>
    </citation>
    <scope>NUCLEOTIDE SEQUENCE [LARGE SCALE GENOMIC DNA]</scope>
    <source>
        <strain evidence="8 9">DSM 2626</strain>
    </source>
</reference>
<dbReference type="AlphaFoldDB" id="A0A8E2WAN0"/>
<feature type="domain" description="Cytochrome c" evidence="7">
    <location>
        <begin position="83"/>
        <end position="161"/>
    </location>
</feature>
<feature type="compositionally biased region" description="Basic and acidic residues" evidence="5">
    <location>
        <begin position="173"/>
        <end position="182"/>
    </location>
</feature>
<dbReference type="SUPFAM" id="SSF46626">
    <property type="entry name" value="Cytochrome c"/>
    <property type="match status" value="1"/>
</dbReference>
<dbReference type="Gene3D" id="1.10.760.10">
    <property type="entry name" value="Cytochrome c-like domain"/>
    <property type="match status" value="1"/>
</dbReference>
<name>A0A8E2WAN0_RHILI</name>
<evidence type="ECO:0000256" key="5">
    <source>
        <dbReference type="SAM" id="MobiDB-lite"/>
    </source>
</evidence>
<keyword evidence="6" id="KW-1133">Transmembrane helix</keyword>
<dbReference type="Proteomes" id="UP000245631">
    <property type="component" value="Unassembled WGS sequence"/>
</dbReference>
<dbReference type="RefSeq" id="WP_109670977.1">
    <property type="nucleotide sequence ID" value="NZ_QGGH01000013.1"/>
</dbReference>
<feature type="transmembrane region" description="Helical" evidence="6">
    <location>
        <begin position="16"/>
        <end position="37"/>
    </location>
</feature>
<evidence type="ECO:0000256" key="2">
    <source>
        <dbReference type="ARBA" id="ARBA00022723"/>
    </source>
</evidence>
<dbReference type="EMBL" id="QGGH01000013">
    <property type="protein sequence ID" value="PWJ87970.1"/>
    <property type="molecule type" value="Genomic_DNA"/>
</dbReference>
<comment type="caution">
    <text evidence="8">The sequence shown here is derived from an EMBL/GenBank/DDBJ whole genome shotgun (WGS) entry which is preliminary data.</text>
</comment>
<keyword evidence="2 4" id="KW-0479">Metal-binding</keyword>
<dbReference type="InterPro" id="IPR009056">
    <property type="entry name" value="Cyt_c-like_dom"/>
</dbReference>
<dbReference type="InterPro" id="IPR036909">
    <property type="entry name" value="Cyt_c-like_dom_sf"/>
</dbReference>
<keyword evidence="6" id="KW-0472">Membrane</keyword>
<sequence length="206" mass="22440">MGAQNRLTERTIANPAPAFVAGALLLLIGVGALLGWLRQPRELRLDPPAVADLDQFRRMPNGISGTPPESYFALGKPYETDAYNLSQGKRLYTWFDCATCHGDGRGGAGPSFLDGWWLYGPEMVSIVASIRDGRPHGMPAFRSRMTIEQIWQLAGYVQTIGSYTPKIAAPSRNDNEHTRPAENRGPAIILFDEGPLGAHPDQGPSP</sequence>
<dbReference type="GO" id="GO:0020037">
    <property type="term" value="F:heme binding"/>
    <property type="evidence" value="ECO:0007669"/>
    <property type="project" value="InterPro"/>
</dbReference>
<evidence type="ECO:0000313" key="9">
    <source>
        <dbReference type="Proteomes" id="UP000245631"/>
    </source>
</evidence>
<keyword evidence="3 4" id="KW-0408">Iron</keyword>